<dbReference type="AlphaFoldDB" id="A0A401H0Q2"/>
<dbReference type="InParanoid" id="A0A401H0Q2"/>
<comment type="caution">
    <text evidence="3">The sequence shown here is derived from an EMBL/GenBank/DDBJ whole genome shotgun (WGS) entry which is preliminary data.</text>
</comment>
<gene>
    <name evidence="3" type="ORF">SCP_1202080</name>
</gene>
<keyword evidence="2" id="KW-0808">Transferase</keyword>
<dbReference type="Gene3D" id="1.10.230.10">
    <property type="entry name" value="Cytochrome P450-Terp, domain 2"/>
    <property type="match status" value="1"/>
</dbReference>
<dbReference type="GeneID" id="38784899"/>
<sequence>MLRAGKSVCPWVLAVPEARWSTPALLLLPAVVILWLSSERGSSNLVSLQHWASTRWCERGRRSDANLDRTSGERVKRREKTLSGFGHRVYKNSDPRSFIVRNCGRILQSDRKG</sequence>
<keyword evidence="4" id="KW-1185">Reference proteome</keyword>
<dbReference type="RefSeq" id="XP_027618895.1">
    <property type="nucleotide sequence ID" value="XM_027763094.1"/>
</dbReference>
<dbReference type="Pfam" id="PF00285">
    <property type="entry name" value="Citrate_synt"/>
    <property type="match status" value="1"/>
</dbReference>
<protein>
    <recommendedName>
        <fullName evidence="5">Citrate synthase</fullName>
    </recommendedName>
</protein>
<evidence type="ECO:0000313" key="4">
    <source>
        <dbReference type="Proteomes" id="UP000287166"/>
    </source>
</evidence>
<evidence type="ECO:0000313" key="3">
    <source>
        <dbReference type="EMBL" id="GBE87982.1"/>
    </source>
</evidence>
<dbReference type="OrthoDB" id="1714044at2759"/>
<dbReference type="PROSITE" id="PS00480">
    <property type="entry name" value="CITRATE_SYNTHASE"/>
    <property type="match status" value="1"/>
</dbReference>
<dbReference type="SUPFAM" id="SSF48256">
    <property type="entry name" value="Citrate synthase"/>
    <property type="match status" value="1"/>
</dbReference>
<comment type="similarity">
    <text evidence="1">Belongs to the citrate synthase family.</text>
</comment>
<dbReference type="Proteomes" id="UP000287166">
    <property type="component" value="Unassembled WGS sequence"/>
</dbReference>
<organism evidence="3 4">
    <name type="scientific">Sparassis crispa</name>
    <dbReference type="NCBI Taxonomy" id="139825"/>
    <lineage>
        <taxon>Eukaryota</taxon>
        <taxon>Fungi</taxon>
        <taxon>Dikarya</taxon>
        <taxon>Basidiomycota</taxon>
        <taxon>Agaricomycotina</taxon>
        <taxon>Agaricomycetes</taxon>
        <taxon>Polyporales</taxon>
        <taxon>Sparassidaceae</taxon>
        <taxon>Sparassis</taxon>
    </lineage>
</organism>
<evidence type="ECO:0000256" key="1">
    <source>
        <dbReference type="ARBA" id="ARBA00010566"/>
    </source>
</evidence>
<reference evidence="3 4" key="1">
    <citation type="journal article" date="2018" name="Sci. Rep.">
        <title>Genome sequence of the cauliflower mushroom Sparassis crispa (Hanabiratake) and its association with beneficial usage.</title>
        <authorList>
            <person name="Kiyama R."/>
            <person name="Furutani Y."/>
            <person name="Kawaguchi K."/>
            <person name="Nakanishi T."/>
        </authorList>
    </citation>
    <scope>NUCLEOTIDE SEQUENCE [LARGE SCALE GENOMIC DNA]</scope>
</reference>
<dbReference type="EMBL" id="BFAD01000012">
    <property type="protein sequence ID" value="GBE87982.1"/>
    <property type="molecule type" value="Genomic_DNA"/>
</dbReference>
<dbReference type="InterPro" id="IPR036969">
    <property type="entry name" value="Citrate_synthase_sf"/>
</dbReference>
<dbReference type="InterPro" id="IPR002020">
    <property type="entry name" value="Citrate_synthase"/>
</dbReference>
<dbReference type="InterPro" id="IPR019810">
    <property type="entry name" value="Citrate_synthase_AS"/>
</dbReference>
<accession>A0A401H0Q2</accession>
<proteinExistence type="inferred from homology"/>
<evidence type="ECO:0000256" key="2">
    <source>
        <dbReference type="ARBA" id="ARBA00022679"/>
    </source>
</evidence>
<name>A0A401H0Q2_9APHY</name>
<dbReference type="GO" id="GO:0046912">
    <property type="term" value="F:acyltransferase activity, acyl groups converted into alkyl on transfer"/>
    <property type="evidence" value="ECO:0007669"/>
    <property type="project" value="InterPro"/>
</dbReference>
<evidence type="ECO:0008006" key="5">
    <source>
        <dbReference type="Google" id="ProtNLM"/>
    </source>
</evidence>
<dbReference type="InterPro" id="IPR016143">
    <property type="entry name" value="Citrate_synth-like_sm_a-sub"/>
</dbReference>